<dbReference type="AlphaFoldDB" id="A0AAD5S4B9"/>
<evidence type="ECO:0000259" key="1">
    <source>
        <dbReference type="PROSITE" id="PS51677"/>
    </source>
</evidence>
<dbReference type="EMBL" id="JADGJD010001630">
    <property type="protein sequence ID" value="KAJ3039515.1"/>
    <property type="molecule type" value="Genomic_DNA"/>
</dbReference>
<accession>A0AAD5S4B9</accession>
<gene>
    <name evidence="2" type="ORF">HK097_002819</name>
</gene>
<dbReference type="PROSITE" id="PS51677">
    <property type="entry name" value="NODB"/>
    <property type="match status" value="1"/>
</dbReference>
<feature type="domain" description="NodB homology" evidence="1">
    <location>
        <begin position="70"/>
        <end position="307"/>
    </location>
</feature>
<dbReference type="InterPro" id="IPR017625">
    <property type="entry name" value="PuuE"/>
</dbReference>
<dbReference type="CDD" id="cd10977">
    <property type="entry name" value="CE4_PuuE_SpCDA1"/>
    <property type="match status" value="1"/>
</dbReference>
<dbReference type="Proteomes" id="UP001212841">
    <property type="component" value="Unassembled WGS sequence"/>
</dbReference>
<name>A0AAD5S4B9_9FUNG</name>
<dbReference type="GO" id="GO:0016810">
    <property type="term" value="F:hydrolase activity, acting on carbon-nitrogen (but not peptide) bonds"/>
    <property type="evidence" value="ECO:0007669"/>
    <property type="project" value="InterPro"/>
</dbReference>
<evidence type="ECO:0000313" key="3">
    <source>
        <dbReference type="Proteomes" id="UP001212841"/>
    </source>
</evidence>
<organism evidence="2 3">
    <name type="scientific">Rhizophlyctis rosea</name>
    <dbReference type="NCBI Taxonomy" id="64517"/>
    <lineage>
        <taxon>Eukaryota</taxon>
        <taxon>Fungi</taxon>
        <taxon>Fungi incertae sedis</taxon>
        <taxon>Chytridiomycota</taxon>
        <taxon>Chytridiomycota incertae sedis</taxon>
        <taxon>Chytridiomycetes</taxon>
        <taxon>Rhizophlyctidales</taxon>
        <taxon>Rhizophlyctidaceae</taxon>
        <taxon>Rhizophlyctis</taxon>
    </lineage>
</organism>
<evidence type="ECO:0000313" key="2">
    <source>
        <dbReference type="EMBL" id="KAJ3039515.1"/>
    </source>
</evidence>
<sequence>MTSSATTRDLIGYGPTPPNPKWPNGAKICLSFVINYEEGGENTVMNGDKGSEVFLNETPGGQSRVGVRDMNMETQYEYGSRVGFWRLLRLFDSFAWKFTCYAVGKAVELNPAVVVECEKRDCDVASHNYRWIDYQYMDEETERTHVRSSIFAIQKASPTNKAPVGFYTGRIGPNSRRIVVEEYQKMGLELVYESDAYNDDLPYWVDWEEDVKGAGKVLCIPYTLDAVSARNDMKFCVAPGFSHPDAFYTYLKDAFDVLYEEGSDSADPSPKMMSIGLHCRLAGKPGRMAALKRFMEYVNGKQGVWVASREEIGRHWRKEFPPA</sequence>
<dbReference type="InterPro" id="IPR002509">
    <property type="entry name" value="NODB_dom"/>
</dbReference>
<reference evidence="2" key="1">
    <citation type="submission" date="2020-05" db="EMBL/GenBank/DDBJ databases">
        <title>Phylogenomic resolution of chytrid fungi.</title>
        <authorList>
            <person name="Stajich J.E."/>
            <person name="Amses K."/>
            <person name="Simmons R."/>
            <person name="Seto K."/>
            <person name="Myers J."/>
            <person name="Bonds A."/>
            <person name="Quandt C.A."/>
            <person name="Barry K."/>
            <person name="Liu P."/>
            <person name="Grigoriev I."/>
            <person name="Longcore J.E."/>
            <person name="James T.Y."/>
        </authorList>
    </citation>
    <scope>NUCLEOTIDE SEQUENCE</scope>
    <source>
        <strain evidence="2">JEL0318</strain>
    </source>
</reference>
<dbReference type="Pfam" id="PF01522">
    <property type="entry name" value="Polysacc_deac_1"/>
    <property type="match status" value="1"/>
</dbReference>
<dbReference type="GO" id="GO:0005975">
    <property type="term" value="P:carbohydrate metabolic process"/>
    <property type="evidence" value="ECO:0007669"/>
    <property type="project" value="InterPro"/>
</dbReference>
<dbReference type="Gene3D" id="3.20.20.370">
    <property type="entry name" value="Glycoside hydrolase/deacetylase"/>
    <property type="match status" value="1"/>
</dbReference>
<dbReference type="PANTHER" id="PTHR43123">
    <property type="entry name" value="POLYSACCHARIDE DEACETYLASE-RELATED"/>
    <property type="match status" value="1"/>
</dbReference>
<comment type="caution">
    <text evidence="2">The sequence shown here is derived from an EMBL/GenBank/DDBJ whole genome shotgun (WGS) entry which is preliminary data.</text>
</comment>
<dbReference type="InterPro" id="IPR011330">
    <property type="entry name" value="Glyco_hydro/deAcase_b/a-brl"/>
</dbReference>
<protein>
    <recommendedName>
        <fullName evidence="1">NodB homology domain-containing protein</fullName>
    </recommendedName>
</protein>
<dbReference type="PANTHER" id="PTHR43123:SF1">
    <property type="entry name" value="POLYSACCHARIDE DEACETYLASE-RELATED"/>
    <property type="match status" value="1"/>
</dbReference>
<keyword evidence="3" id="KW-1185">Reference proteome</keyword>
<proteinExistence type="predicted"/>
<dbReference type="SUPFAM" id="SSF88713">
    <property type="entry name" value="Glycoside hydrolase/deacetylase"/>
    <property type="match status" value="1"/>
</dbReference>